<gene>
    <name evidence="2" type="ORF">GCM10007147_10470</name>
</gene>
<dbReference type="AlphaFoldDB" id="A0A918X9E8"/>
<dbReference type="InterPro" id="IPR000182">
    <property type="entry name" value="GNAT_dom"/>
</dbReference>
<accession>A0A918X9E8</accession>
<dbReference type="Gene3D" id="3.40.630.30">
    <property type="match status" value="1"/>
</dbReference>
<feature type="domain" description="N-acetyltransferase" evidence="1">
    <location>
        <begin position="70"/>
        <end position="218"/>
    </location>
</feature>
<dbReference type="InterPro" id="IPR016181">
    <property type="entry name" value="Acyl_CoA_acyltransferase"/>
</dbReference>
<sequence length="218" mass="23075">MQAASEQITHLAEVWAHGWALARDVGAPTRLEQAHRLEVGLPQHRVRYVVASARALARHVPAWRGPGTVVKVFGPRPEAVAALGPGWRVGRGEVLMTAPLGRGGDPAPEPYRLQIQSQGGTHRALAVTGQGEPAAEAWAALHGRHAVFDRVCTAPAHRRRGLGRALMGALGRISAGQGAERGVLVATEAGRGLYGSLGWREHCEVTPALCPEGGLTRP</sequence>
<proteinExistence type="predicted"/>
<organism evidence="2 3">
    <name type="scientific">Nocardiopsis kunsanensis</name>
    <dbReference type="NCBI Taxonomy" id="141693"/>
    <lineage>
        <taxon>Bacteria</taxon>
        <taxon>Bacillati</taxon>
        <taxon>Actinomycetota</taxon>
        <taxon>Actinomycetes</taxon>
        <taxon>Streptosporangiales</taxon>
        <taxon>Nocardiopsidaceae</taxon>
        <taxon>Nocardiopsis</taxon>
    </lineage>
</organism>
<evidence type="ECO:0000259" key="1">
    <source>
        <dbReference type="PROSITE" id="PS51186"/>
    </source>
</evidence>
<dbReference type="SUPFAM" id="SSF55729">
    <property type="entry name" value="Acyl-CoA N-acyltransferases (Nat)"/>
    <property type="match status" value="1"/>
</dbReference>
<dbReference type="Pfam" id="PF13508">
    <property type="entry name" value="Acetyltransf_7"/>
    <property type="match status" value="1"/>
</dbReference>
<dbReference type="CDD" id="cd04301">
    <property type="entry name" value="NAT_SF"/>
    <property type="match status" value="1"/>
</dbReference>
<evidence type="ECO:0000313" key="3">
    <source>
        <dbReference type="Proteomes" id="UP000654947"/>
    </source>
</evidence>
<evidence type="ECO:0000313" key="2">
    <source>
        <dbReference type="EMBL" id="GHD19525.1"/>
    </source>
</evidence>
<dbReference type="EMBL" id="BMXL01000004">
    <property type="protein sequence ID" value="GHD19525.1"/>
    <property type="molecule type" value="Genomic_DNA"/>
</dbReference>
<dbReference type="Proteomes" id="UP000654947">
    <property type="component" value="Unassembled WGS sequence"/>
</dbReference>
<dbReference type="PROSITE" id="PS51186">
    <property type="entry name" value="GNAT"/>
    <property type="match status" value="1"/>
</dbReference>
<comment type="caution">
    <text evidence="2">The sequence shown here is derived from an EMBL/GenBank/DDBJ whole genome shotgun (WGS) entry which is preliminary data.</text>
</comment>
<name>A0A918X9E8_9ACTN</name>
<protein>
    <recommendedName>
        <fullName evidence="1">N-acetyltransferase domain-containing protein</fullName>
    </recommendedName>
</protein>
<dbReference type="GO" id="GO:0016747">
    <property type="term" value="F:acyltransferase activity, transferring groups other than amino-acyl groups"/>
    <property type="evidence" value="ECO:0007669"/>
    <property type="project" value="InterPro"/>
</dbReference>
<dbReference type="RefSeq" id="WP_017575743.1">
    <property type="nucleotide sequence ID" value="NZ_BMXL01000004.1"/>
</dbReference>
<reference evidence="2 3" key="1">
    <citation type="journal article" date="2014" name="Int. J. Syst. Evol. Microbiol.">
        <title>Complete genome sequence of Corynebacterium casei LMG S-19264T (=DSM 44701T), isolated from a smear-ripened cheese.</title>
        <authorList>
            <consortium name="US DOE Joint Genome Institute (JGI-PGF)"/>
            <person name="Walter F."/>
            <person name="Albersmeier A."/>
            <person name="Kalinowski J."/>
            <person name="Ruckert C."/>
        </authorList>
    </citation>
    <scope>NUCLEOTIDE SEQUENCE [LARGE SCALE GENOMIC DNA]</scope>
    <source>
        <strain evidence="2 3">KCTC 19473</strain>
    </source>
</reference>
<keyword evidence="3" id="KW-1185">Reference proteome</keyword>